<dbReference type="AlphaFoldDB" id="A0AAV1C733"/>
<dbReference type="Proteomes" id="UP001161247">
    <property type="component" value="Chromosome 1"/>
</dbReference>
<protein>
    <submittedName>
        <fullName evidence="8">OLC1v1026167C2</fullName>
    </submittedName>
</protein>
<accession>A0AAV1C733</accession>
<dbReference type="Gene3D" id="3.30.300.30">
    <property type="match status" value="1"/>
</dbReference>
<evidence type="ECO:0000259" key="7">
    <source>
        <dbReference type="Pfam" id="PF13193"/>
    </source>
</evidence>
<gene>
    <name evidence="8" type="ORF">OLC1_LOCUS3190</name>
</gene>
<keyword evidence="5" id="KW-1133">Transmembrane helix</keyword>
<dbReference type="PANTHER" id="PTHR24096">
    <property type="entry name" value="LONG-CHAIN-FATTY-ACID--COA LIGASE"/>
    <property type="match status" value="1"/>
</dbReference>
<evidence type="ECO:0000313" key="8">
    <source>
        <dbReference type="EMBL" id="CAI9091207.1"/>
    </source>
</evidence>
<feature type="domain" description="AMP-dependent synthetase/ligase" evidence="6">
    <location>
        <begin position="70"/>
        <end position="424"/>
    </location>
</feature>
<dbReference type="Gene3D" id="3.40.50.12780">
    <property type="entry name" value="N-terminal domain of ligase-like"/>
    <property type="match status" value="1"/>
</dbReference>
<keyword evidence="9" id="KW-1185">Reference proteome</keyword>
<evidence type="ECO:0000256" key="5">
    <source>
        <dbReference type="SAM" id="Phobius"/>
    </source>
</evidence>
<sequence>MSSEEGLLGCTEDSGKAIFRSPLMQRSGFDPQTGVYHSVHQLHNKIPTSPDLDIATFVLSHFPTAGEALKRVALIDAATNQKVTYAQLKLSVHKLATGLYHGLGVKKGDVVFLLSPNCLLYPTICLAVLSIGAVLTTANPVNTVSEIGKQVKDSGAKLAIADPGEVHKLLPTGVPTLLTSRAKDGVVLSVEELIDCCDPLDLPAVRPVQSDTAVILYSSGTTGASKGVELTHSNLIAIVTLLGWSAEASSSLNDVFLCFIPMFHVYGLAFFTLGLLACGTTNVVMQKFDFQAMLEAIETYKVNNIPAVPPVILALVKNDIAGHDLSSLQRVGSGAAPLSKEVTDGFREKFPGVEVRQGYGLTESCGAAAFFPSDEVAKVHPGSCGQLLPTFTARIVHFETGTPLPPFSRGELWLKGPGIMKGYLRNEEATAATIVSDGWLRTGDLGYFDEEGCLHIVDRVKELIKHNGYQVAPAELEAVLLSHPYILDAAVVPLEDEAAGEIPIAYAVKAADSDLTENEVIDFVATQVCLSHHQLSFLKSSN</sequence>
<evidence type="ECO:0000256" key="3">
    <source>
        <dbReference type="ARBA" id="ARBA00022598"/>
    </source>
</evidence>
<dbReference type="InterPro" id="IPR045851">
    <property type="entry name" value="AMP-bd_C_sf"/>
</dbReference>
<dbReference type="SUPFAM" id="SSF56801">
    <property type="entry name" value="Acetyl-CoA synthetase-like"/>
    <property type="match status" value="1"/>
</dbReference>
<proteinExistence type="inferred from homology"/>
<feature type="transmembrane region" description="Helical" evidence="5">
    <location>
        <begin position="263"/>
        <end position="285"/>
    </location>
</feature>
<keyword evidence="4" id="KW-0587">Phenylpropanoid metabolism</keyword>
<dbReference type="InterPro" id="IPR000873">
    <property type="entry name" value="AMP-dep_synth/lig_dom"/>
</dbReference>
<keyword evidence="3" id="KW-0436">Ligase</keyword>
<feature type="domain" description="AMP-binding enzyme C-terminal" evidence="7">
    <location>
        <begin position="475"/>
        <end position="528"/>
    </location>
</feature>
<dbReference type="PANTHER" id="PTHR24096:SF337">
    <property type="entry name" value="4-COUMARATE--COA LIGASE"/>
    <property type="match status" value="1"/>
</dbReference>
<evidence type="ECO:0000256" key="2">
    <source>
        <dbReference type="ARBA" id="ARBA00006432"/>
    </source>
</evidence>
<reference evidence="8" key="1">
    <citation type="submission" date="2023-03" db="EMBL/GenBank/DDBJ databases">
        <authorList>
            <person name="Julca I."/>
        </authorList>
    </citation>
    <scope>NUCLEOTIDE SEQUENCE</scope>
</reference>
<dbReference type="GO" id="GO:0009698">
    <property type="term" value="P:phenylpropanoid metabolic process"/>
    <property type="evidence" value="ECO:0007669"/>
    <property type="project" value="UniProtKB-KW"/>
</dbReference>
<comment type="similarity">
    <text evidence="2">Belongs to the ATP-dependent AMP-binding enzyme family.</text>
</comment>
<dbReference type="Pfam" id="PF00501">
    <property type="entry name" value="AMP-binding"/>
    <property type="match status" value="1"/>
</dbReference>
<evidence type="ECO:0000259" key="6">
    <source>
        <dbReference type="Pfam" id="PF00501"/>
    </source>
</evidence>
<evidence type="ECO:0000313" key="9">
    <source>
        <dbReference type="Proteomes" id="UP001161247"/>
    </source>
</evidence>
<dbReference type="PROSITE" id="PS00455">
    <property type="entry name" value="AMP_BINDING"/>
    <property type="match status" value="1"/>
</dbReference>
<evidence type="ECO:0000256" key="4">
    <source>
        <dbReference type="ARBA" id="ARBA00023051"/>
    </source>
</evidence>
<dbReference type="CDD" id="cd05904">
    <property type="entry name" value="4CL"/>
    <property type="match status" value="1"/>
</dbReference>
<keyword evidence="5" id="KW-0472">Membrane</keyword>
<evidence type="ECO:0000256" key="1">
    <source>
        <dbReference type="ARBA" id="ARBA00004930"/>
    </source>
</evidence>
<organism evidence="8 9">
    <name type="scientific">Oldenlandia corymbosa var. corymbosa</name>
    <dbReference type="NCBI Taxonomy" id="529605"/>
    <lineage>
        <taxon>Eukaryota</taxon>
        <taxon>Viridiplantae</taxon>
        <taxon>Streptophyta</taxon>
        <taxon>Embryophyta</taxon>
        <taxon>Tracheophyta</taxon>
        <taxon>Spermatophyta</taxon>
        <taxon>Magnoliopsida</taxon>
        <taxon>eudicotyledons</taxon>
        <taxon>Gunneridae</taxon>
        <taxon>Pentapetalae</taxon>
        <taxon>asterids</taxon>
        <taxon>lamiids</taxon>
        <taxon>Gentianales</taxon>
        <taxon>Rubiaceae</taxon>
        <taxon>Rubioideae</taxon>
        <taxon>Spermacoceae</taxon>
        <taxon>Hedyotis-Oldenlandia complex</taxon>
        <taxon>Oldenlandia</taxon>
    </lineage>
</organism>
<keyword evidence="5" id="KW-0812">Transmembrane</keyword>
<dbReference type="FunFam" id="3.40.50.12780:FF:000003">
    <property type="entry name" value="Long-chain-fatty-acid--CoA ligase FadD"/>
    <property type="match status" value="1"/>
</dbReference>
<dbReference type="InterPro" id="IPR025110">
    <property type="entry name" value="AMP-bd_C"/>
</dbReference>
<name>A0AAV1C733_OLDCO</name>
<dbReference type="GO" id="GO:0106286">
    <property type="term" value="F:(E)-caffeate-CoA ligase activity"/>
    <property type="evidence" value="ECO:0007669"/>
    <property type="project" value="UniProtKB-ARBA"/>
</dbReference>
<dbReference type="EMBL" id="OX459118">
    <property type="protein sequence ID" value="CAI9091207.1"/>
    <property type="molecule type" value="Genomic_DNA"/>
</dbReference>
<dbReference type="InterPro" id="IPR042099">
    <property type="entry name" value="ANL_N_sf"/>
</dbReference>
<comment type="pathway">
    <text evidence="1">Phytoalexin biosynthesis; 3,4',5-trihydroxystilbene biosynthesis; 3,4',5-trihydroxystilbene from trans-4-coumarate: step 1/2.</text>
</comment>
<dbReference type="InterPro" id="IPR020845">
    <property type="entry name" value="AMP-binding_CS"/>
</dbReference>
<dbReference type="Pfam" id="PF13193">
    <property type="entry name" value="AMP-binding_C"/>
    <property type="match status" value="1"/>
</dbReference>